<reference evidence="5" key="2">
    <citation type="submission" date="2025-04" db="UniProtKB">
        <authorList>
            <consortium name="RefSeq"/>
        </authorList>
    </citation>
    <scope>IDENTIFICATION</scope>
    <source>
        <strain evidence="5">DH4</strain>
        <tissue evidence="5">Whole body</tissue>
    </source>
</reference>
<evidence type="ECO:0000256" key="2">
    <source>
        <dbReference type="SAM" id="SignalP"/>
    </source>
</evidence>
<dbReference type="EnsemblMetazoa" id="XM_016914084">
    <property type="protein sequence ID" value="XP_016769573"/>
    <property type="gene ID" value="LOC107964994"/>
</dbReference>
<feature type="transmembrane region" description="Helical" evidence="1">
    <location>
        <begin position="106"/>
        <end position="128"/>
    </location>
</feature>
<dbReference type="KEGG" id="ame:107964994"/>
<keyword evidence="1" id="KW-1133">Transmembrane helix</keyword>
<accession>A0A7M7II21</accession>
<keyword evidence="4" id="KW-1185">Reference proteome</keyword>
<sequence length="192" mass="21843">MNIVTVSLLFVFLGSKITLANRTSFYTQEVLCLSELPMSELIQIKSTLGDEEDVEEDEQPEEISSRTFSLSSLPVAQPLKRINRKPMRRYEDHYEEKGKDTKISKIFQLSVTALSFLAFGGYLLCLIITGIRQGNTGNGNVIVLSNLQGLQAYNRPKRDVPAFESLENDLEIEKLYRGMILLSKYYAMYKNV</sequence>
<keyword evidence="1" id="KW-0472">Membrane</keyword>
<evidence type="ECO:0000313" key="4">
    <source>
        <dbReference type="Proteomes" id="UP000005203"/>
    </source>
</evidence>
<keyword evidence="1" id="KW-0812">Transmembrane</keyword>
<name>A0A7M7II21_APIME</name>
<proteinExistence type="predicted"/>
<reference evidence="3" key="1">
    <citation type="submission" date="2021-01" db="UniProtKB">
        <authorList>
            <consortium name="EnsemblMetazoa"/>
        </authorList>
    </citation>
    <scope>IDENTIFICATION</scope>
    <source>
        <strain evidence="3">DH4</strain>
    </source>
</reference>
<dbReference type="OrthoDB" id="7676846at2759"/>
<dbReference type="RefSeq" id="XP_016769573.1">
    <property type="nucleotide sequence ID" value="XM_016914084.2"/>
</dbReference>
<dbReference type="AlphaFoldDB" id="A0A7M7II21"/>
<gene>
    <name evidence="3" type="primary">107964994</name>
    <name evidence="5" type="synonym">LOC107964994</name>
</gene>
<keyword evidence="2" id="KW-0732">Signal</keyword>
<dbReference type="OMA" id="PMENNFE"/>
<dbReference type="Proteomes" id="UP000005203">
    <property type="component" value="Linkage group LG9"/>
</dbReference>
<evidence type="ECO:0000313" key="3">
    <source>
        <dbReference type="EnsemblMetazoa" id="XP_016769573"/>
    </source>
</evidence>
<feature type="chain" id="PRO_5044659904" evidence="2">
    <location>
        <begin position="21"/>
        <end position="192"/>
    </location>
</feature>
<evidence type="ECO:0000256" key="1">
    <source>
        <dbReference type="SAM" id="Phobius"/>
    </source>
</evidence>
<feature type="signal peptide" evidence="2">
    <location>
        <begin position="1"/>
        <end position="20"/>
    </location>
</feature>
<accession>A0A8B7KN37</accession>
<dbReference type="GeneID" id="107964994"/>
<protein>
    <submittedName>
        <fullName evidence="5">Uncharacterized protein LOC107964994</fullName>
    </submittedName>
</protein>
<organism evidence="3">
    <name type="scientific">Apis mellifera</name>
    <name type="common">Honeybee</name>
    <dbReference type="NCBI Taxonomy" id="7460"/>
    <lineage>
        <taxon>Eukaryota</taxon>
        <taxon>Metazoa</taxon>
        <taxon>Ecdysozoa</taxon>
        <taxon>Arthropoda</taxon>
        <taxon>Hexapoda</taxon>
        <taxon>Insecta</taxon>
        <taxon>Pterygota</taxon>
        <taxon>Neoptera</taxon>
        <taxon>Endopterygota</taxon>
        <taxon>Hymenoptera</taxon>
        <taxon>Apocrita</taxon>
        <taxon>Aculeata</taxon>
        <taxon>Apoidea</taxon>
        <taxon>Anthophila</taxon>
        <taxon>Apidae</taxon>
        <taxon>Apis</taxon>
    </lineage>
</organism>
<evidence type="ECO:0000313" key="5">
    <source>
        <dbReference type="RefSeq" id="XP_016769573.1"/>
    </source>
</evidence>